<feature type="transmembrane region" description="Helical" evidence="4">
    <location>
        <begin position="118"/>
        <end position="136"/>
    </location>
</feature>
<organism evidence="6 7">
    <name type="scientific">Photobacterium sp. (strain ATCC 43367)</name>
    <dbReference type="NCBI Taxonomy" id="379097"/>
    <lineage>
        <taxon>Bacteria</taxon>
        <taxon>Pseudomonadati</taxon>
        <taxon>Pseudomonadota</taxon>
        <taxon>Gammaproteobacteria</taxon>
        <taxon>Vibrionales</taxon>
        <taxon>Vibrionaceae</taxon>
        <taxon>Vibrio</taxon>
        <taxon>Vibrio oreintalis group</taxon>
    </lineage>
</organism>
<gene>
    <name evidence="6" type="ORF">NM06_01010</name>
</gene>
<dbReference type="EMBL" id="JRWP01000002">
    <property type="protein sequence ID" value="KGY10667.1"/>
    <property type="molecule type" value="Genomic_DNA"/>
</dbReference>
<dbReference type="PROSITE" id="PS50887">
    <property type="entry name" value="GGDEF"/>
    <property type="match status" value="1"/>
</dbReference>
<dbReference type="GO" id="GO:1902201">
    <property type="term" value="P:negative regulation of bacterial-type flagellum-dependent cell motility"/>
    <property type="evidence" value="ECO:0007669"/>
    <property type="project" value="TreeGrafter"/>
</dbReference>
<feature type="transmembrane region" description="Helical" evidence="4">
    <location>
        <begin position="43"/>
        <end position="63"/>
    </location>
</feature>
<dbReference type="InterPro" id="IPR050469">
    <property type="entry name" value="Diguanylate_Cyclase"/>
</dbReference>
<dbReference type="EC" id="2.7.7.65" evidence="2"/>
<dbReference type="STRING" id="379097.SE23_10735"/>
<evidence type="ECO:0000313" key="7">
    <source>
        <dbReference type="Proteomes" id="UP000030451"/>
    </source>
</evidence>
<feature type="transmembrane region" description="Helical" evidence="4">
    <location>
        <begin position="94"/>
        <end position="111"/>
    </location>
</feature>
<dbReference type="GO" id="GO:0043709">
    <property type="term" value="P:cell adhesion involved in single-species biofilm formation"/>
    <property type="evidence" value="ECO:0007669"/>
    <property type="project" value="TreeGrafter"/>
</dbReference>
<dbReference type="InterPro" id="IPR048435">
    <property type="entry name" value="MASE6"/>
</dbReference>
<dbReference type="PANTHER" id="PTHR45138:SF9">
    <property type="entry name" value="DIGUANYLATE CYCLASE DGCM-RELATED"/>
    <property type="match status" value="1"/>
</dbReference>
<dbReference type="Pfam" id="PF20966">
    <property type="entry name" value="MASE6"/>
    <property type="match status" value="1"/>
</dbReference>
<keyword evidence="4" id="KW-0812">Transmembrane</keyword>
<dbReference type="Gene3D" id="3.30.70.270">
    <property type="match status" value="1"/>
</dbReference>
<comment type="cofactor">
    <cofactor evidence="1">
        <name>Mg(2+)</name>
        <dbReference type="ChEBI" id="CHEBI:18420"/>
    </cofactor>
</comment>
<dbReference type="GO" id="GO:0052621">
    <property type="term" value="F:diguanylate cyclase activity"/>
    <property type="evidence" value="ECO:0007669"/>
    <property type="project" value="UniProtKB-EC"/>
</dbReference>
<evidence type="ECO:0000259" key="5">
    <source>
        <dbReference type="PROSITE" id="PS50887"/>
    </source>
</evidence>
<dbReference type="OrthoDB" id="9812260at2"/>
<sequence>MELDIFHPSRHLRRAVLFWLSLMLACMSAIFSIFNFLDGAEPIQIWPLATFSLISLFVSYNTYQHSSGAPLTVSYVFTLISLVTYATFVYPLSYGLFTWACLFPVLFYLILGRRKGTLATGAGFLTVLMTVSYKIIECSFVDSAHLAINFALTFCCIWLTSHILEVKRKTSEASLGQLASRDSLTGVYNRHALVHNFNRYHNESAKVPLSLLILDLDYFKQVNDQYGHDVGDKVLVETAALLDALCDEHLVYRIGGEEFCIALHNSNLQHAKYKAELIRQAIEQYSFSGAEAPIKLTVSIGVYECHHFDSLESVLKEADKELYKAKKNGRNQVMVSQEAVTSASS</sequence>
<dbReference type="InterPro" id="IPR043128">
    <property type="entry name" value="Rev_trsase/Diguanyl_cyclase"/>
</dbReference>
<evidence type="ECO:0000256" key="1">
    <source>
        <dbReference type="ARBA" id="ARBA00001946"/>
    </source>
</evidence>
<dbReference type="InterPro" id="IPR029787">
    <property type="entry name" value="Nucleotide_cyclase"/>
</dbReference>
<dbReference type="FunFam" id="3.30.70.270:FF:000001">
    <property type="entry name" value="Diguanylate cyclase domain protein"/>
    <property type="match status" value="1"/>
</dbReference>
<dbReference type="PANTHER" id="PTHR45138">
    <property type="entry name" value="REGULATORY COMPONENTS OF SENSORY TRANSDUCTION SYSTEM"/>
    <property type="match status" value="1"/>
</dbReference>
<dbReference type="SMART" id="SM00267">
    <property type="entry name" value="GGDEF"/>
    <property type="match status" value="1"/>
</dbReference>
<protein>
    <recommendedName>
        <fullName evidence="2">diguanylate cyclase</fullName>
        <ecNumber evidence="2">2.7.7.65</ecNumber>
    </recommendedName>
</protein>
<comment type="caution">
    <text evidence="6">The sequence shown here is derived from an EMBL/GenBank/DDBJ whole genome shotgun (WGS) entry which is preliminary data.</text>
</comment>
<evidence type="ECO:0000256" key="2">
    <source>
        <dbReference type="ARBA" id="ARBA00012528"/>
    </source>
</evidence>
<name>A0A0A5HYM4_PHOS4</name>
<accession>A0A0A5HYM4</accession>
<dbReference type="Proteomes" id="UP000030451">
    <property type="component" value="Unassembled WGS sequence"/>
</dbReference>
<dbReference type="GO" id="GO:0005886">
    <property type="term" value="C:plasma membrane"/>
    <property type="evidence" value="ECO:0007669"/>
    <property type="project" value="TreeGrafter"/>
</dbReference>
<evidence type="ECO:0000256" key="4">
    <source>
        <dbReference type="SAM" id="Phobius"/>
    </source>
</evidence>
<feature type="domain" description="GGDEF" evidence="5">
    <location>
        <begin position="207"/>
        <end position="338"/>
    </location>
</feature>
<dbReference type="AlphaFoldDB" id="A0A0A5HYM4"/>
<dbReference type="InterPro" id="IPR000160">
    <property type="entry name" value="GGDEF_dom"/>
</dbReference>
<dbReference type="RefSeq" id="WP_038187023.1">
    <property type="nucleotide sequence ID" value="NZ_JRWP01000002.1"/>
</dbReference>
<dbReference type="Pfam" id="PF00990">
    <property type="entry name" value="GGDEF"/>
    <property type="match status" value="1"/>
</dbReference>
<feature type="transmembrane region" description="Helical" evidence="4">
    <location>
        <begin position="16"/>
        <end position="37"/>
    </location>
</feature>
<reference evidence="6 7" key="1">
    <citation type="submission" date="2014-10" db="EMBL/GenBank/DDBJ databases">
        <title>Genome sequencing of Vibrio sinaloensis T08.</title>
        <authorList>
            <person name="Chan K.-G."/>
            <person name="Mohamad N.I."/>
        </authorList>
    </citation>
    <scope>NUCLEOTIDE SEQUENCE [LARGE SCALE GENOMIC DNA]</scope>
    <source>
        <strain evidence="6 7">T08</strain>
    </source>
</reference>
<evidence type="ECO:0000256" key="3">
    <source>
        <dbReference type="ARBA" id="ARBA00034247"/>
    </source>
</evidence>
<dbReference type="CDD" id="cd01949">
    <property type="entry name" value="GGDEF"/>
    <property type="match status" value="1"/>
</dbReference>
<keyword evidence="4" id="KW-1133">Transmembrane helix</keyword>
<evidence type="ECO:0000313" key="6">
    <source>
        <dbReference type="EMBL" id="KGY10667.1"/>
    </source>
</evidence>
<comment type="catalytic activity">
    <reaction evidence="3">
        <text>2 GTP = 3',3'-c-di-GMP + 2 diphosphate</text>
        <dbReference type="Rhea" id="RHEA:24898"/>
        <dbReference type="ChEBI" id="CHEBI:33019"/>
        <dbReference type="ChEBI" id="CHEBI:37565"/>
        <dbReference type="ChEBI" id="CHEBI:58805"/>
        <dbReference type="EC" id="2.7.7.65"/>
    </reaction>
</comment>
<keyword evidence="4" id="KW-0472">Membrane</keyword>
<dbReference type="SUPFAM" id="SSF55073">
    <property type="entry name" value="Nucleotide cyclase"/>
    <property type="match status" value="1"/>
</dbReference>
<dbReference type="NCBIfam" id="TIGR00254">
    <property type="entry name" value="GGDEF"/>
    <property type="match status" value="1"/>
</dbReference>
<feature type="transmembrane region" description="Helical" evidence="4">
    <location>
        <begin position="70"/>
        <end position="88"/>
    </location>
</feature>
<proteinExistence type="predicted"/>
<feature type="transmembrane region" description="Helical" evidence="4">
    <location>
        <begin position="148"/>
        <end position="164"/>
    </location>
</feature>